<dbReference type="EMBL" id="CYSD01000012">
    <property type="protein sequence ID" value="CUH76091.1"/>
    <property type="molecule type" value="Genomic_DNA"/>
</dbReference>
<dbReference type="SUPFAM" id="SSF55729">
    <property type="entry name" value="Acyl-CoA N-acyltransferases (Nat)"/>
    <property type="match status" value="1"/>
</dbReference>
<dbReference type="Pfam" id="PF00583">
    <property type="entry name" value="Acetyltransf_1"/>
    <property type="match status" value="1"/>
</dbReference>
<reference evidence="2 3" key="1">
    <citation type="submission" date="2015-09" db="EMBL/GenBank/DDBJ databases">
        <authorList>
            <consortium name="Swine Surveillance"/>
        </authorList>
    </citation>
    <scope>NUCLEOTIDE SEQUENCE [LARGE SCALE GENOMIC DNA]</scope>
    <source>
        <strain evidence="2 3">CECT 7557</strain>
    </source>
</reference>
<dbReference type="CDD" id="cd04301">
    <property type="entry name" value="NAT_SF"/>
    <property type="match status" value="1"/>
</dbReference>
<dbReference type="InterPro" id="IPR016181">
    <property type="entry name" value="Acyl_CoA_acyltransferase"/>
</dbReference>
<protein>
    <submittedName>
        <fullName evidence="2">Putative acetyltransferase</fullName>
    </submittedName>
</protein>
<evidence type="ECO:0000259" key="1">
    <source>
        <dbReference type="PROSITE" id="PS51186"/>
    </source>
</evidence>
<dbReference type="GO" id="GO:0016747">
    <property type="term" value="F:acyltransferase activity, transferring groups other than amino-acyl groups"/>
    <property type="evidence" value="ECO:0007669"/>
    <property type="project" value="InterPro"/>
</dbReference>
<keyword evidence="3" id="KW-1185">Reference proteome</keyword>
<dbReference type="AlphaFoldDB" id="A0A0P1G2U5"/>
<accession>A0A0P1G2U5</accession>
<dbReference type="OrthoDB" id="7365268at2"/>
<organism evidence="2 3">
    <name type="scientific">Tritonibacter multivorans</name>
    <dbReference type="NCBI Taxonomy" id="928856"/>
    <lineage>
        <taxon>Bacteria</taxon>
        <taxon>Pseudomonadati</taxon>
        <taxon>Pseudomonadota</taxon>
        <taxon>Alphaproteobacteria</taxon>
        <taxon>Rhodobacterales</taxon>
        <taxon>Paracoccaceae</taxon>
        <taxon>Tritonibacter</taxon>
    </lineage>
</organism>
<dbReference type="STRING" id="928856.SAMN04488049_10373"/>
<dbReference type="RefSeq" id="WP_058288819.1">
    <property type="nucleotide sequence ID" value="NZ_CYSD01000012.1"/>
</dbReference>
<keyword evidence="2" id="KW-0808">Transferase</keyword>
<evidence type="ECO:0000313" key="2">
    <source>
        <dbReference type="EMBL" id="CUH76091.1"/>
    </source>
</evidence>
<sequence>MAWRAAEETDLDWIGALLRDHIQTSMFLLDNLQKYGLGSDAPYGMQVWCLNACDGIFAITNSGSVMMQAPHATEADWGALGPLIAGREIAIVLGDSVQSRAFMDVTGLAAHPTTRDADEPGFHLNLEELVLDRRADEALRPFSDIPHEQLMAWGTAYNVEVTGKDPAVARELTEMNTAIYLERDSHRLLYDGDRPVSRTGINAQVGDVVQIGGVYTPPDLRGQGYARRAVAYHLDELRQKGVRAAVLFAASDKAAKAYRAIGFKPAGSFTLVVYEPPVVFKQSVEEGPC</sequence>
<evidence type="ECO:0000313" key="3">
    <source>
        <dbReference type="Proteomes" id="UP000052022"/>
    </source>
</evidence>
<dbReference type="PROSITE" id="PS51186">
    <property type="entry name" value="GNAT"/>
    <property type="match status" value="1"/>
</dbReference>
<gene>
    <name evidence="2" type="ORF">TRM7557_00709</name>
</gene>
<feature type="domain" description="N-acetyltransferase" evidence="1">
    <location>
        <begin position="137"/>
        <end position="285"/>
    </location>
</feature>
<name>A0A0P1G2U5_9RHOB</name>
<dbReference type="Gene3D" id="3.40.630.30">
    <property type="match status" value="1"/>
</dbReference>
<dbReference type="Proteomes" id="UP000052022">
    <property type="component" value="Unassembled WGS sequence"/>
</dbReference>
<proteinExistence type="predicted"/>
<dbReference type="InterPro" id="IPR000182">
    <property type="entry name" value="GNAT_dom"/>
</dbReference>